<evidence type="ECO:0000313" key="2">
    <source>
        <dbReference type="Proteomes" id="UP000499080"/>
    </source>
</evidence>
<gene>
    <name evidence="1" type="ORF">AVEN_171529_1</name>
</gene>
<accession>A0A4Y2MC98</accession>
<dbReference type="EMBL" id="BGPR01007093">
    <property type="protein sequence ID" value="GBN24222.1"/>
    <property type="molecule type" value="Genomic_DNA"/>
</dbReference>
<dbReference type="AlphaFoldDB" id="A0A4Y2MC98"/>
<keyword evidence="2" id="KW-1185">Reference proteome</keyword>
<comment type="caution">
    <text evidence="1">The sequence shown here is derived from an EMBL/GenBank/DDBJ whole genome shotgun (WGS) entry which is preliminary data.</text>
</comment>
<sequence>MTGDLLVGNTGRKFCCRSFRCFSITNWDGKDSFLDITLKLEIKNSKIKRSMQPMMASIPKIVHSKSSARKIFVQKPMNSSTSVKRCLKLLTSRAAVLTLSGCADHLLCKKYFEAH</sequence>
<name>A0A4Y2MC98_ARAVE</name>
<dbReference type="Proteomes" id="UP000499080">
    <property type="component" value="Unassembled WGS sequence"/>
</dbReference>
<evidence type="ECO:0000313" key="1">
    <source>
        <dbReference type="EMBL" id="GBN24222.1"/>
    </source>
</evidence>
<organism evidence="1 2">
    <name type="scientific">Araneus ventricosus</name>
    <name type="common">Orbweaver spider</name>
    <name type="synonym">Epeira ventricosa</name>
    <dbReference type="NCBI Taxonomy" id="182803"/>
    <lineage>
        <taxon>Eukaryota</taxon>
        <taxon>Metazoa</taxon>
        <taxon>Ecdysozoa</taxon>
        <taxon>Arthropoda</taxon>
        <taxon>Chelicerata</taxon>
        <taxon>Arachnida</taxon>
        <taxon>Araneae</taxon>
        <taxon>Araneomorphae</taxon>
        <taxon>Entelegynae</taxon>
        <taxon>Araneoidea</taxon>
        <taxon>Araneidae</taxon>
        <taxon>Araneus</taxon>
    </lineage>
</organism>
<protein>
    <submittedName>
        <fullName evidence="1">Uncharacterized protein</fullName>
    </submittedName>
</protein>
<proteinExistence type="predicted"/>
<reference evidence="1 2" key="1">
    <citation type="journal article" date="2019" name="Sci. Rep.">
        <title>Orb-weaving spider Araneus ventricosus genome elucidates the spidroin gene catalogue.</title>
        <authorList>
            <person name="Kono N."/>
            <person name="Nakamura H."/>
            <person name="Ohtoshi R."/>
            <person name="Moran D.A.P."/>
            <person name="Shinohara A."/>
            <person name="Yoshida Y."/>
            <person name="Fujiwara M."/>
            <person name="Mori M."/>
            <person name="Tomita M."/>
            <person name="Arakawa K."/>
        </authorList>
    </citation>
    <scope>NUCLEOTIDE SEQUENCE [LARGE SCALE GENOMIC DNA]</scope>
</reference>